<sequence>MKIDYQVNFGEAKISLEAVCLLSNGFGTGSLAVAALSRKREKNTEQQKCWSLLNSAAFLFVVSPQQYLPPTVGLILKKEKSVSDERSSTTDRHIQSCALV</sequence>
<accession>A0ABQ9ZPS1</accession>
<evidence type="ECO:0000313" key="2">
    <source>
        <dbReference type="EMBL" id="KAK4014911.1"/>
    </source>
</evidence>
<dbReference type="EMBL" id="JAOYFB010000004">
    <property type="protein sequence ID" value="KAK4014911.1"/>
    <property type="molecule type" value="Genomic_DNA"/>
</dbReference>
<keyword evidence="1" id="KW-0472">Membrane</keyword>
<gene>
    <name evidence="2" type="ORF">OUZ56_027424</name>
</gene>
<keyword evidence="1" id="KW-0812">Transmembrane</keyword>
<organism evidence="2 3">
    <name type="scientific">Daphnia magna</name>
    <dbReference type="NCBI Taxonomy" id="35525"/>
    <lineage>
        <taxon>Eukaryota</taxon>
        <taxon>Metazoa</taxon>
        <taxon>Ecdysozoa</taxon>
        <taxon>Arthropoda</taxon>
        <taxon>Crustacea</taxon>
        <taxon>Branchiopoda</taxon>
        <taxon>Diplostraca</taxon>
        <taxon>Cladocera</taxon>
        <taxon>Anomopoda</taxon>
        <taxon>Daphniidae</taxon>
        <taxon>Daphnia</taxon>
    </lineage>
</organism>
<feature type="transmembrane region" description="Helical" evidence="1">
    <location>
        <begin position="14"/>
        <end position="37"/>
    </location>
</feature>
<comment type="caution">
    <text evidence="2">The sequence shown here is derived from an EMBL/GenBank/DDBJ whole genome shotgun (WGS) entry which is preliminary data.</text>
</comment>
<keyword evidence="3" id="KW-1185">Reference proteome</keyword>
<evidence type="ECO:0000313" key="3">
    <source>
        <dbReference type="Proteomes" id="UP001234178"/>
    </source>
</evidence>
<reference evidence="2 3" key="1">
    <citation type="journal article" date="2023" name="Nucleic Acids Res.">
        <title>The hologenome of Daphnia magna reveals possible DNA methylation and microbiome-mediated evolution of the host genome.</title>
        <authorList>
            <person name="Chaturvedi A."/>
            <person name="Li X."/>
            <person name="Dhandapani V."/>
            <person name="Marshall H."/>
            <person name="Kissane S."/>
            <person name="Cuenca-Cambronero M."/>
            <person name="Asole G."/>
            <person name="Calvet F."/>
            <person name="Ruiz-Romero M."/>
            <person name="Marangio P."/>
            <person name="Guigo R."/>
            <person name="Rago D."/>
            <person name="Mirbahai L."/>
            <person name="Eastwood N."/>
            <person name="Colbourne J.K."/>
            <person name="Zhou J."/>
            <person name="Mallon E."/>
            <person name="Orsini L."/>
        </authorList>
    </citation>
    <scope>NUCLEOTIDE SEQUENCE [LARGE SCALE GENOMIC DNA]</scope>
    <source>
        <strain evidence="2">LRV0_1</strain>
    </source>
</reference>
<protein>
    <submittedName>
        <fullName evidence="2">Uncharacterized protein</fullName>
    </submittedName>
</protein>
<name>A0ABQ9ZPS1_9CRUS</name>
<keyword evidence="1" id="KW-1133">Transmembrane helix</keyword>
<proteinExistence type="predicted"/>
<evidence type="ECO:0000256" key="1">
    <source>
        <dbReference type="SAM" id="Phobius"/>
    </source>
</evidence>
<dbReference type="Proteomes" id="UP001234178">
    <property type="component" value="Unassembled WGS sequence"/>
</dbReference>